<dbReference type="AlphaFoldDB" id="A0A923L1H7"/>
<proteinExistence type="predicted"/>
<dbReference type="SUPFAM" id="SSF55729">
    <property type="entry name" value="Acyl-CoA N-acyltransferases (Nat)"/>
    <property type="match status" value="1"/>
</dbReference>
<dbReference type="EMBL" id="JACONZ010000004">
    <property type="protein sequence ID" value="MBC5582052.1"/>
    <property type="molecule type" value="Genomic_DNA"/>
</dbReference>
<comment type="caution">
    <text evidence="1">The sequence shown here is derived from an EMBL/GenBank/DDBJ whole genome shotgun (WGS) entry which is preliminary data.</text>
</comment>
<accession>A0A923L1H7</accession>
<gene>
    <name evidence="1" type="ORF">H8S23_11095</name>
</gene>
<sequence length="331" mass="37723">MSGYRFRRAAAADRGAIIEFMNLHWGSRHPLVNLPDYFTYYYQNGDPDSELLNFALCLEDERIAALCGFIPSSRDGREIWVSIWCADKKAKGSGLELMSQLPALTGAERMSCNNIRPNTIPFYEFLGYTGARMGHFYRLSPRREYLVAQVADRTILPVSGSGFLKRFETFEELKENFVPPQNAHPFKDLWYLERRYFHYPRQSYLVYGGFLDSSCPLLFCLRKVSVKGTYVLRLVDIVGELALLPCFGNALNALLAESAAEYMDCYCWGISAQTMAAAGLCERTENSANIIPHYLVPPLIQNVEYYLFTSDPQGFVMFRADGDQDRPNIEC</sequence>
<reference evidence="1" key="1">
    <citation type="submission" date="2020-08" db="EMBL/GenBank/DDBJ databases">
        <title>Genome public.</title>
        <authorList>
            <person name="Liu C."/>
            <person name="Sun Q."/>
        </authorList>
    </citation>
    <scope>NUCLEOTIDE SEQUENCE</scope>
    <source>
        <strain evidence="1">BX8</strain>
    </source>
</reference>
<dbReference type="InterPro" id="IPR016181">
    <property type="entry name" value="Acyl_CoA_acyltransferase"/>
</dbReference>
<name>A0A923L1H7_9FIRM</name>
<dbReference type="Proteomes" id="UP000659630">
    <property type="component" value="Unassembled WGS sequence"/>
</dbReference>
<protein>
    <recommendedName>
        <fullName evidence="3">N-acetyltransferase domain-containing protein</fullName>
    </recommendedName>
</protein>
<evidence type="ECO:0008006" key="3">
    <source>
        <dbReference type="Google" id="ProtNLM"/>
    </source>
</evidence>
<evidence type="ECO:0000313" key="1">
    <source>
        <dbReference type="EMBL" id="MBC5582052.1"/>
    </source>
</evidence>
<evidence type="ECO:0000313" key="2">
    <source>
        <dbReference type="Proteomes" id="UP000659630"/>
    </source>
</evidence>
<dbReference type="RefSeq" id="WP_186888411.1">
    <property type="nucleotide sequence ID" value="NZ_JACONZ010000004.1"/>
</dbReference>
<organism evidence="1 2">
    <name type="scientific">Anaerofilum hominis</name>
    <dbReference type="NCBI Taxonomy" id="2763016"/>
    <lineage>
        <taxon>Bacteria</taxon>
        <taxon>Bacillati</taxon>
        <taxon>Bacillota</taxon>
        <taxon>Clostridia</taxon>
        <taxon>Eubacteriales</taxon>
        <taxon>Oscillospiraceae</taxon>
        <taxon>Anaerofilum</taxon>
    </lineage>
</organism>
<keyword evidence="2" id="KW-1185">Reference proteome</keyword>